<sequence length="120" mass="13128">MNRTLDISAAQELITFIAKTNYELAPHGDGLFLNSSEAVAHVNSAEYDPEIPLNVCFDTKQGDCWESASVSFDGSDWHIDDSSMGGKSSKAKGIKDALVAFRLAHDKTCDFYPVELKLTP</sequence>
<evidence type="ECO:0000313" key="2">
    <source>
        <dbReference type="Proteomes" id="UP001177212"/>
    </source>
</evidence>
<protein>
    <recommendedName>
        <fullName evidence="3">DUF2591 domain-containing protein</fullName>
    </recommendedName>
</protein>
<evidence type="ECO:0000313" key="1">
    <source>
        <dbReference type="EMBL" id="MDP2566470.1"/>
    </source>
</evidence>
<dbReference type="RefSeq" id="WP_305473105.1">
    <property type="nucleotide sequence ID" value="NZ_JAUYVT010000020.1"/>
</dbReference>
<dbReference type="Proteomes" id="UP001177212">
    <property type="component" value="Unassembled WGS sequence"/>
</dbReference>
<gene>
    <name evidence="1" type="ORF">Q8W34_17620</name>
</gene>
<organism evidence="1 2">
    <name type="scientific">Pseudoalteromonas marina</name>
    <dbReference type="NCBI Taxonomy" id="267375"/>
    <lineage>
        <taxon>Bacteria</taxon>
        <taxon>Pseudomonadati</taxon>
        <taxon>Pseudomonadota</taxon>
        <taxon>Gammaproteobacteria</taxon>
        <taxon>Alteromonadales</taxon>
        <taxon>Pseudoalteromonadaceae</taxon>
        <taxon>Pseudoalteromonas</taxon>
    </lineage>
</organism>
<comment type="caution">
    <text evidence="1">The sequence shown here is derived from an EMBL/GenBank/DDBJ whole genome shotgun (WGS) entry which is preliminary data.</text>
</comment>
<name>A0ABT9FI35_9GAMM</name>
<accession>A0ABT9FI35</accession>
<proteinExistence type="predicted"/>
<dbReference type="EMBL" id="JAUYVT010000020">
    <property type="protein sequence ID" value="MDP2566470.1"/>
    <property type="molecule type" value="Genomic_DNA"/>
</dbReference>
<evidence type="ECO:0008006" key="3">
    <source>
        <dbReference type="Google" id="ProtNLM"/>
    </source>
</evidence>
<reference evidence="1" key="1">
    <citation type="submission" date="2023-07" db="EMBL/GenBank/DDBJ databases">
        <title>Genome content predicts the carbon catabolic preferences of heterotrophic bacteria.</title>
        <authorList>
            <person name="Gralka M."/>
        </authorList>
    </citation>
    <scope>NUCLEOTIDE SEQUENCE</scope>
    <source>
        <strain evidence="1">4G09</strain>
    </source>
</reference>
<keyword evidence="2" id="KW-1185">Reference proteome</keyword>